<protein>
    <submittedName>
        <fullName evidence="2">Uncharacterized protein</fullName>
    </submittedName>
</protein>
<evidence type="ECO:0000313" key="2">
    <source>
        <dbReference type="EMBL" id="TMW67123.1"/>
    </source>
</evidence>
<comment type="caution">
    <text evidence="2">The sequence shown here is derived from an EMBL/GenBank/DDBJ whole genome shotgun (WGS) entry which is preliminary data.</text>
</comment>
<dbReference type="Pfam" id="PF18143">
    <property type="entry name" value="HAD_SAK_2"/>
    <property type="match status" value="1"/>
</dbReference>
<dbReference type="Proteomes" id="UP000794436">
    <property type="component" value="Unassembled WGS sequence"/>
</dbReference>
<feature type="region of interest" description="Disordered" evidence="1">
    <location>
        <begin position="1"/>
        <end position="34"/>
    </location>
</feature>
<proteinExistence type="predicted"/>
<gene>
    <name evidence="2" type="ORF">Poli38472_012239</name>
</gene>
<evidence type="ECO:0000256" key="1">
    <source>
        <dbReference type="SAM" id="MobiDB-lite"/>
    </source>
</evidence>
<dbReference type="EMBL" id="SPLM01000005">
    <property type="protein sequence ID" value="TMW67123.1"/>
    <property type="molecule type" value="Genomic_DNA"/>
</dbReference>
<reference evidence="2" key="1">
    <citation type="submission" date="2019-03" db="EMBL/GenBank/DDBJ databases">
        <title>Long read genome sequence of the mycoparasitic Pythium oligandrum ATCC 38472 isolated from sugarbeet rhizosphere.</title>
        <authorList>
            <person name="Gaulin E."/>
        </authorList>
    </citation>
    <scope>NUCLEOTIDE SEQUENCE</scope>
    <source>
        <strain evidence="2">ATCC 38472_TT</strain>
    </source>
</reference>
<keyword evidence="3" id="KW-1185">Reference proteome</keyword>
<organism evidence="2 3">
    <name type="scientific">Pythium oligandrum</name>
    <name type="common">Mycoparasitic fungus</name>
    <dbReference type="NCBI Taxonomy" id="41045"/>
    <lineage>
        <taxon>Eukaryota</taxon>
        <taxon>Sar</taxon>
        <taxon>Stramenopiles</taxon>
        <taxon>Oomycota</taxon>
        <taxon>Peronosporomycetes</taxon>
        <taxon>Pythiales</taxon>
        <taxon>Pythiaceae</taxon>
        <taxon>Pythium</taxon>
    </lineage>
</organism>
<dbReference type="OrthoDB" id="410307at2759"/>
<sequence>MGMTIERHRSGSGMVRKGSTGHAQADDDGVSIPAPSDARLAAAGTAPTDPLGPVLFLDVDGVLNIFASNGFTALHDSLLARLARVAQRSGVRVVLSSSWRHDGERLTLLGRIWRQWRLDPIADVTPTLSVSAVGNDTSKLKDKDAMAARQRVLEIHQWLQQAHYTGQWVAVDDLDLAAEALPGMPTEWFVRTRPHQGLCAAEADEILRLLGESDDGRALTARPGGHLLHEFADLLVVWDTSSPSSVTVIATCDFAIVAEVETAENGFRRWLLTQNTEITQQRMVGIQLHESSEGDSCHHPAALQVVVSLEQITGLSVQSFAHHLMSDTEVVLQDLIHKLRELDERSYCQETALPTLFRMGFTTAQCTVLFNNEALVRRLLSVASALSPSTPTRLALTLDVCRFFTDDSSRRLRKWLVECIVRDELTSRAALEGIRLMVAQSGDVEALDMEQLDELLSCM</sequence>
<dbReference type="AlphaFoldDB" id="A0A8K1FR08"/>
<name>A0A8K1FR08_PYTOL</name>
<accession>A0A8K1FR08</accession>
<evidence type="ECO:0000313" key="3">
    <source>
        <dbReference type="Proteomes" id="UP000794436"/>
    </source>
</evidence>